<gene>
    <name evidence="9" type="ORF">SAMN03084138_00900</name>
</gene>
<feature type="chain" id="PRO_5010264190" description="glycerophosphodiester phosphodiesterase" evidence="7">
    <location>
        <begin position="21"/>
        <end position="416"/>
    </location>
</feature>
<dbReference type="PANTHER" id="PTHR43620">
    <property type="entry name" value="GLYCEROPHOSPHORYL DIESTER PHOSPHODIESTERASE"/>
    <property type="match status" value="1"/>
</dbReference>
<accession>A0A1I5LA96</accession>
<feature type="signal peptide" evidence="7">
    <location>
        <begin position="1"/>
        <end position="20"/>
    </location>
</feature>
<reference evidence="9 10" key="1">
    <citation type="submission" date="2016-10" db="EMBL/GenBank/DDBJ databases">
        <authorList>
            <person name="de Groot N.N."/>
        </authorList>
    </citation>
    <scope>NUCLEOTIDE SEQUENCE [LARGE SCALE GENOMIC DNA]</scope>
    <source>
        <strain evidence="9 10">DSM 15893</strain>
    </source>
</reference>
<dbReference type="GO" id="GO:0006071">
    <property type="term" value="P:glycerol metabolic process"/>
    <property type="evidence" value="ECO:0007669"/>
    <property type="project" value="UniProtKB-KW"/>
</dbReference>
<dbReference type="SUPFAM" id="SSF51695">
    <property type="entry name" value="PLC-like phosphodiesterases"/>
    <property type="match status" value="1"/>
</dbReference>
<dbReference type="PROSITE" id="PS51704">
    <property type="entry name" value="GP_PDE"/>
    <property type="match status" value="1"/>
</dbReference>
<dbReference type="InterPro" id="IPR030395">
    <property type="entry name" value="GP_PDE_dom"/>
</dbReference>
<evidence type="ECO:0000256" key="2">
    <source>
        <dbReference type="ARBA" id="ARBA00012247"/>
    </source>
</evidence>
<dbReference type="RefSeq" id="WP_074925447.1">
    <property type="nucleotide sequence ID" value="NZ_FOWR01000005.1"/>
</dbReference>
<evidence type="ECO:0000256" key="5">
    <source>
        <dbReference type="ARBA" id="ARBA00022801"/>
    </source>
</evidence>
<evidence type="ECO:0000256" key="3">
    <source>
        <dbReference type="ARBA" id="ARBA00022729"/>
    </source>
</evidence>
<dbReference type="Gene3D" id="3.20.20.190">
    <property type="entry name" value="Phosphatidylinositol (PI) phosphodiesterase"/>
    <property type="match status" value="1"/>
</dbReference>
<sequence>MKFFNLVGVMALITSGTVFAESSPTNASAAAHSDVHKGISLGPRPAFLVNDMDEGPLKEKLKSCIGMPMDANDFSIGHRGASLMFPEHTRESYIAAAQMGAGIVECDVTFTKDKVLVCRHSQNDLHTTTDILAHPDLAAKCSIPFTPANPSEGEKAKVECRTSDFTIEEFKRLKGKMDGADPMATTAEAYMRGTPGWRTDLYASRGTLMTHAESIELMKSLGVKMTPELKVAKVAMPFDGFSQSDYAQKMIDEYKAAGVDAEDVFPQSFSIDDVTYWIEHEPRFGEQAVLLDARIYKQKNWQSSLAGMKALSEKGVNYISPPQFALLSLNEEGEIVASDYARHAKQADIKVVSWTLERSGSLNNGGGWYFQSVKDAINNDGDVLTVLDVLAKDVGVVGVFSDWPATTTFYANCMKL</sequence>
<comment type="similarity">
    <text evidence="1">Belongs to the glycerophosphoryl diester phosphodiesterase family.</text>
</comment>
<evidence type="ECO:0000256" key="1">
    <source>
        <dbReference type="ARBA" id="ARBA00007277"/>
    </source>
</evidence>
<dbReference type="OrthoDB" id="9795622at2"/>
<dbReference type="EC" id="3.1.4.46" evidence="2"/>
<comment type="catalytic activity">
    <reaction evidence="6">
        <text>a sn-glycero-3-phosphodiester + H2O = an alcohol + sn-glycerol 3-phosphate + H(+)</text>
        <dbReference type="Rhea" id="RHEA:12969"/>
        <dbReference type="ChEBI" id="CHEBI:15377"/>
        <dbReference type="ChEBI" id="CHEBI:15378"/>
        <dbReference type="ChEBI" id="CHEBI:30879"/>
        <dbReference type="ChEBI" id="CHEBI:57597"/>
        <dbReference type="ChEBI" id="CHEBI:83408"/>
        <dbReference type="EC" id="3.1.4.46"/>
    </reaction>
</comment>
<organism evidence="9 10">
    <name type="scientific">Enterovibrio norvegicus DSM 15893</name>
    <dbReference type="NCBI Taxonomy" id="1121869"/>
    <lineage>
        <taxon>Bacteria</taxon>
        <taxon>Pseudomonadati</taxon>
        <taxon>Pseudomonadota</taxon>
        <taxon>Gammaproteobacteria</taxon>
        <taxon>Vibrionales</taxon>
        <taxon>Vibrionaceae</taxon>
        <taxon>Enterovibrio</taxon>
    </lineage>
</organism>
<dbReference type="EMBL" id="FOWR01000005">
    <property type="protein sequence ID" value="SFO94294.1"/>
    <property type="molecule type" value="Genomic_DNA"/>
</dbReference>
<dbReference type="GeneID" id="35872474"/>
<keyword evidence="5" id="KW-0378">Hydrolase</keyword>
<dbReference type="AlphaFoldDB" id="A0A1I5LA96"/>
<proteinExistence type="inferred from homology"/>
<feature type="domain" description="GP-PDE" evidence="8">
    <location>
        <begin position="73"/>
        <end position="389"/>
    </location>
</feature>
<dbReference type="STRING" id="1121869.SAMN03084138_00900"/>
<dbReference type="InterPro" id="IPR017946">
    <property type="entry name" value="PLC-like_Pdiesterase_TIM-brl"/>
</dbReference>
<name>A0A1I5LA96_9GAMM</name>
<evidence type="ECO:0000259" key="8">
    <source>
        <dbReference type="PROSITE" id="PS51704"/>
    </source>
</evidence>
<dbReference type="Pfam" id="PF03009">
    <property type="entry name" value="GDPD"/>
    <property type="match status" value="1"/>
</dbReference>
<dbReference type="PANTHER" id="PTHR43620:SF7">
    <property type="entry name" value="GLYCEROPHOSPHODIESTER PHOSPHODIESTERASE GDPD5-RELATED"/>
    <property type="match status" value="1"/>
</dbReference>
<protein>
    <recommendedName>
        <fullName evidence="2">glycerophosphodiester phosphodiesterase</fullName>
        <ecNumber evidence="2">3.1.4.46</ecNumber>
    </recommendedName>
</protein>
<evidence type="ECO:0000256" key="7">
    <source>
        <dbReference type="SAM" id="SignalP"/>
    </source>
</evidence>
<dbReference type="GO" id="GO:0006629">
    <property type="term" value="P:lipid metabolic process"/>
    <property type="evidence" value="ECO:0007669"/>
    <property type="project" value="InterPro"/>
</dbReference>
<keyword evidence="4" id="KW-0319">Glycerol metabolism</keyword>
<evidence type="ECO:0000313" key="10">
    <source>
        <dbReference type="Proteomes" id="UP000182692"/>
    </source>
</evidence>
<keyword evidence="3 7" id="KW-0732">Signal</keyword>
<dbReference type="Proteomes" id="UP000182692">
    <property type="component" value="Unassembled WGS sequence"/>
</dbReference>
<evidence type="ECO:0000313" key="9">
    <source>
        <dbReference type="EMBL" id="SFO94294.1"/>
    </source>
</evidence>
<evidence type="ECO:0000256" key="6">
    <source>
        <dbReference type="ARBA" id="ARBA00047512"/>
    </source>
</evidence>
<evidence type="ECO:0000256" key="4">
    <source>
        <dbReference type="ARBA" id="ARBA00022798"/>
    </source>
</evidence>
<dbReference type="GO" id="GO:0008889">
    <property type="term" value="F:glycerophosphodiester phosphodiesterase activity"/>
    <property type="evidence" value="ECO:0007669"/>
    <property type="project" value="UniProtKB-EC"/>
</dbReference>